<proteinExistence type="inferred from homology"/>
<dbReference type="InterPro" id="IPR019384">
    <property type="entry name" value="FHIP"/>
</dbReference>
<organism evidence="4">
    <name type="scientific">Mesocestoides corti</name>
    <name type="common">Flatworm</name>
    <dbReference type="NCBI Taxonomy" id="53468"/>
    <lineage>
        <taxon>Eukaryota</taxon>
        <taxon>Metazoa</taxon>
        <taxon>Spiralia</taxon>
        <taxon>Lophotrochozoa</taxon>
        <taxon>Platyhelminthes</taxon>
        <taxon>Cestoda</taxon>
        <taxon>Eucestoda</taxon>
        <taxon>Cyclophyllidea</taxon>
        <taxon>Mesocestoididae</taxon>
        <taxon>Mesocestoides</taxon>
    </lineage>
</organism>
<sequence>FSLSNKVQTDRQPESSLIDRYKSESNIYQLSYCDDSDDAEDCQRPEDQKVLAELKRTESFMELSPQKPSRSPLDAIRQLVIDIGDAAALDAVPQLVRVLQEEFAPNGGEDNDVAASIPYPPVDAFTLDLLDYRLGRKPDALVSVPPAPACKYETLAAHDPFDMDFDFEVVCKNGLPEIPFNPTGNERSPLHKSGGFGWFRFIRFTLVKCFDGYLQLVVVLLLLLLGPFLDSLLNRLGSMHKNCFYTNLLLTDIVLILASFHQHPLAEVLLGLVDIQWKVPVRTLYQVLLDVRKDLEFALAAIPNWRVLVEQATRFLHGPSDRNPEKVLPPPVLVQTDLGVERGSAKVSQQERARSASVSPPVPTPPPPAAPPPPRLSQQPRGRPHDPAAFTRPPPACNRSASVTPVNVPRWRTKVLEPMVPTTPPALPSARQRRSSIDRLSQLFGLSNSSPTPTCPPPTLVIPVCTRNIIFAYVVFNDFCLELASLCCEHGVAFASVLPGFEKTLDLEHCLAEF</sequence>
<dbReference type="PANTHER" id="PTHR21705">
    <property type="entry name" value="RAI16 PROTEIN-RELATED"/>
    <property type="match status" value="1"/>
</dbReference>
<dbReference type="PANTHER" id="PTHR21705:SF11">
    <property type="entry name" value="FHIP FAMILY PROTEIN CG3558"/>
    <property type="match status" value="1"/>
</dbReference>
<dbReference type="AlphaFoldDB" id="A0A5K3EUD0"/>
<accession>A0A5K3EUD0</accession>
<dbReference type="Pfam" id="PF19314">
    <property type="entry name" value="DUF5917"/>
    <property type="match status" value="1"/>
</dbReference>
<dbReference type="WBParaSite" id="MCU_002791-RA">
    <property type="protein sequence ID" value="MCU_002791-RA"/>
    <property type="gene ID" value="MCU_002791"/>
</dbReference>
<evidence type="ECO:0000256" key="1">
    <source>
        <dbReference type="ARBA" id="ARBA00024336"/>
    </source>
</evidence>
<protein>
    <submittedName>
        <fullName evidence="4">DUF5917 domain-containing protein</fullName>
    </submittedName>
</protein>
<evidence type="ECO:0000313" key="4">
    <source>
        <dbReference type="WBParaSite" id="MCU_002791-RA"/>
    </source>
</evidence>
<feature type="compositionally biased region" description="Pro residues" evidence="2">
    <location>
        <begin position="360"/>
        <end position="375"/>
    </location>
</feature>
<feature type="compositionally biased region" description="Basic and acidic residues" evidence="2">
    <location>
        <begin position="342"/>
        <end position="354"/>
    </location>
</feature>
<evidence type="ECO:0000256" key="2">
    <source>
        <dbReference type="SAM" id="MobiDB-lite"/>
    </source>
</evidence>
<evidence type="ECO:0000259" key="3">
    <source>
        <dbReference type="Pfam" id="PF19314"/>
    </source>
</evidence>
<comment type="similarity">
    <text evidence="1">Belongs to the FHIP family.</text>
</comment>
<name>A0A5K3EUD0_MESCO</name>
<dbReference type="InterPro" id="IPR045669">
    <property type="entry name" value="FHIP_C"/>
</dbReference>
<feature type="domain" description="FHF complex subunit HOOK-interacting protein C-terminal" evidence="3">
    <location>
        <begin position="226"/>
        <end position="318"/>
    </location>
</feature>
<feature type="region of interest" description="Disordered" evidence="2">
    <location>
        <begin position="342"/>
        <end position="404"/>
    </location>
</feature>
<reference evidence="4" key="1">
    <citation type="submission" date="2019-11" db="UniProtKB">
        <authorList>
            <consortium name="WormBaseParasite"/>
        </authorList>
    </citation>
    <scope>IDENTIFICATION</scope>
</reference>